<dbReference type="Pfam" id="PF00487">
    <property type="entry name" value="FA_desaturase"/>
    <property type="match status" value="1"/>
</dbReference>
<reference evidence="2" key="1">
    <citation type="submission" date="2023-06" db="EMBL/GenBank/DDBJ databases">
        <authorList>
            <consortium name="Lawrence Berkeley National Laboratory"/>
            <person name="Ahrendt S."/>
            <person name="Sahu N."/>
            <person name="Indic B."/>
            <person name="Wong-Bajracharya J."/>
            <person name="Merenyi Z."/>
            <person name="Ke H.-M."/>
            <person name="Monk M."/>
            <person name="Kocsube S."/>
            <person name="Drula E."/>
            <person name="Lipzen A."/>
            <person name="Balint B."/>
            <person name="Henrissat B."/>
            <person name="Andreopoulos B."/>
            <person name="Martin F.M."/>
            <person name="Harder C.B."/>
            <person name="Rigling D."/>
            <person name="Ford K.L."/>
            <person name="Foster G.D."/>
            <person name="Pangilinan J."/>
            <person name="Papanicolaou A."/>
            <person name="Barry K."/>
            <person name="LaButti K."/>
            <person name="Viragh M."/>
            <person name="Koriabine M."/>
            <person name="Yan M."/>
            <person name="Riley R."/>
            <person name="Champramary S."/>
            <person name="Plett K.L."/>
            <person name="Tsai I.J."/>
            <person name="Slot J."/>
            <person name="Sipos G."/>
            <person name="Plett J."/>
            <person name="Nagy L.G."/>
            <person name="Grigoriev I.V."/>
        </authorList>
    </citation>
    <scope>NUCLEOTIDE SEQUENCE</scope>
    <source>
        <strain evidence="2">ICMP 16352</strain>
    </source>
</reference>
<dbReference type="GO" id="GO:0006629">
    <property type="term" value="P:lipid metabolic process"/>
    <property type="evidence" value="ECO:0007669"/>
    <property type="project" value="InterPro"/>
</dbReference>
<dbReference type="AlphaFoldDB" id="A0AA39NW49"/>
<organism evidence="2 3">
    <name type="scientific">Armillaria novae-zelandiae</name>
    <dbReference type="NCBI Taxonomy" id="153914"/>
    <lineage>
        <taxon>Eukaryota</taxon>
        <taxon>Fungi</taxon>
        <taxon>Dikarya</taxon>
        <taxon>Basidiomycota</taxon>
        <taxon>Agaricomycotina</taxon>
        <taxon>Agaricomycetes</taxon>
        <taxon>Agaricomycetidae</taxon>
        <taxon>Agaricales</taxon>
        <taxon>Marasmiineae</taxon>
        <taxon>Physalacriaceae</taxon>
        <taxon>Armillaria</taxon>
    </lineage>
</organism>
<accession>A0AA39NW49</accession>
<feature type="domain" description="Fatty acid desaturase" evidence="1">
    <location>
        <begin position="82"/>
        <end position="170"/>
    </location>
</feature>
<keyword evidence="3" id="KW-1185">Reference proteome</keyword>
<comment type="caution">
    <text evidence="2">The sequence shown here is derived from an EMBL/GenBank/DDBJ whole genome shotgun (WGS) entry which is preliminary data.</text>
</comment>
<dbReference type="PANTHER" id="PTHR32100">
    <property type="entry name" value="OMEGA-6 FATTY ACID DESATURASE, CHLOROPLASTIC"/>
    <property type="match status" value="1"/>
</dbReference>
<evidence type="ECO:0000313" key="2">
    <source>
        <dbReference type="EMBL" id="KAK0472775.1"/>
    </source>
</evidence>
<evidence type="ECO:0000259" key="1">
    <source>
        <dbReference type="Pfam" id="PF00487"/>
    </source>
</evidence>
<name>A0AA39NW49_9AGAR</name>
<evidence type="ECO:0000313" key="3">
    <source>
        <dbReference type="Proteomes" id="UP001175227"/>
    </source>
</evidence>
<dbReference type="EMBL" id="JAUEPR010000038">
    <property type="protein sequence ID" value="KAK0472775.1"/>
    <property type="molecule type" value="Genomic_DNA"/>
</dbReference>
<protein>
    <recommendedName>
        <fullName evidence="1">Fatty acid desaturase domain-containing protein</fullName>
    </recommendedName>
</protein>
<dbReference type="InterPro" id="IPR005804">
    <property type="entry name" value="FA_desaturase_dom"/>
</dbReference>
<sequence length="336" mass="39084">MDLEFSPPNWTLDEIRKAIPEEVFQHRPALALAVLARDMILILILGSAMSTARQMSGDFEWQHSDDGDSLVEALSSLLVLAAWLVYWWFQGLLFTGIWIIGHECAHESFLPSKISCNVIGLVCHTLLWTPHFSWKLVHHIHHRYHGLMGKDQHWIPQTRSKLKKSSMCMEYLQDAPLFNLLQLIVQQIIGYPLYLWFHVTGPDDYPLFTSHFNPWSILFKPEQRYSVPHYRRSGWNYVRGALATTDRDFLGWQGRFFLHDISHFHVVHHLFPRIPFYNGEIATNHLKALIGKDCLSSGTPVFRSLWDNYRACQFVEDSGDILFYKDSSGKSHRHSL</sequence>
<gene>
    <name evidence="2" type="ORF">IW261DRAFT_1506872</name>
</gene>
<proteinExistence type="predicted"/>
<dbReference type="Proteomes" id="UP001175227">
    <property type="component" value="Unassembled WGS sequence"/>
</dbReference>
<dbReference type="InterPro" id="IPR012171">
    <property type="entry name" value="Fatty_acid_desaturase"/>
</dbReference>
<dbReference type="GO" id="GO:0016491">
    <property type="term" value="F:oxidoreductase activity"/>
    <property type="evidence" value="ECO:0007669"/>
    <property type="project" value="InterPro"/>
</dbReference>